<keyword evidence="3" id="KW-1185">Reference proteome</keyword>
<dbReference type="EMBL" id="AVOT02030722">
    <property type="protein sequence ID" value="MBW0524012.1"/>
    <property type="molecule type" value="Genomic_DNA"/>
</dbReference>
<feature type="compositionally biased region" description="Basic and acidic residues" evidence="1">
    <location>
        <begin position="1"/>
        <end position="10"/>
    </location>
</feature>
<protein>
    <submittedName>
        <fullName evidence="2">Uncharacterized protein</fullName>
    </submittedName>
</protein>
<accession>A0A9Q3EUF7</accession>
<gene>
    <name evidence="2" type="ORF">O181_063727</name>
</gene>
<comment type="caution">
    <text evidence="2">The sequence shown here is derived from an EMBL/GenBank/DDBJ whole genome shotgun (WGS) entry which is preliminary data.</text>
</comment>
<evidence type="ECO:0000313" key="2">
    <source>
        <dbReference type="EMBL" id="MBW0524012.1"/>
    </source>
</evidence>
<evidence type="ECO:0000313" key="3">
    <source>
        <dbReference type="Proteomes" id="UP000765509"/>
    </source>
</evidence>
<dbReference type="AlphaFoldDB" id="A0A9Q3EUF7"/>
<evidence type="ECO:0000256" key="1">
    <source>
        <dbReference type="SAM" id="MobiDB-lite"/>
    </source>
</evidence>
<name>A0A9Q3EUF7_9BASI</name>
<organism evidence="2 3">
    <name type="scientific">Austropuccinia psidii MF-1</name>
    <dbReference type="NCBI Taxonomy" id="1389203"/>
    <lineage>
        <taxon>Eukaryota</taxon>
        <taxon>Fungi</taxon>
        <taxon>Dikarya</taxon>
        <taxon>Basidiomycota</taxon>
        <taxon>Pucciniomycotina</taxon>
        <taxon>Pucciniomycetes</taxon>
        <taxon>Pucciniales</taxon>
        <taxon>Sphaerophragmiaceae</taxon>
        <taxon>Austropuccinia</taxon>
    </lineage>
</organism>
<sequence length="113" mass="13258">MNITEQDRYTSHKRHTDRLKETGDLKLEDYDGQDSEGEILELVRGSKNFYLNDKVESIEVAQENEDLKLEDSHKQDSEAEILPLLRRIENFYLDDELESVEVNQDSGLHFEQS</sequence>
<reference evidence="2" key="1">
    <citation type="submission" date="2021-03" db="EMBL/GenBank/DDBJ databases">
        <title>Draft genome sequence of rust myrtle Austropuccinia psidii MF-1, a brazilian biotype.</title>
        <authorList>
            <person name="Quecine M.C."/>
            <person name="Pachon D.M.R."/>
            <person name="Bonatelli M.L."/>
            <person name="Correr F.H."/>
            <person name="Franceschini L.M."/>
            <person name="Leite T.F."/>
            <person name="Margarido G.R.A."/>
            <person name="Almeida C.A."/>
            <person name="Ferrarezi J.A."/>
            <person name="Labate C.A."/>
        </authorList>
    </citation>
    <scope>NUCLEOTIDE SEQUENCE</scope>
    <source>
        <strain evidence="2">MF-1</strain>
    </source>
</reference>
<proteinExistence type="predicted"/>
<feature type="region of interest" description="Disordered" evidence="1">
    <location>
        <begin position="1"/>
        <end position="22"/>
    </location>
</feature>
<dbReference type="Proteomes" id="UP000765509">
    <property type="component" value="Unassembled WGS sequence"/>
</dbReference>